<comment type="caution">
    <text evidence="3">The sequence shown here is derived from an EMBL/GenBank/DDBJ whole genome shotgun (WGS) entry which is preliminary data.</text>
</comment>
<evidence type="ECO:0000256" key="1">
    <source>
        <dbReference type="SAM" id="MobiDB-lite"/>
    </source>
</evidence>
<evidence type="ECO:0000313" key="4">
    <source>
        <dbReference type="Proteomes" id="UP000019812"/>
    </source>
</evidence>
<accession>A0A084Y3V8</accession>
<dbReference type="AlphaFoldDB" id="A0A084Y3V8"/>
<organism evidence="3 4">
    <name type="scientific">Candidatus Accumulibacter vicinus</name>
    <dbReference type="NCBI Taxonomy" id="2954382"/>
    <lineage>
        <taxon>Bacteria</taxon>
        <taxon>Pseudomonadati</taxon>
        <taxon>Pseudomonadota</taxon>
        <taxon>Betaproteobacteria</taxon>
        <taxon>Candidatus Accumulibacter</taxon>
    </lineage>
</organism>
<protein>
    <submittedName>
        <fullName evidence="3">Uncharacterized protein</fullName>
    </submittedName>
</protein>
<name>A0A084Y3V8_9PROT</name>
<dbReference type="Proteomes" id="UP000019812">
    <property type="component" value="Unassembled WGS sequence"/>
</dbReference>
<feature type="transmembrane region" description="Helical" evidence="2">
    <location>
        <begin position="30"/>
        <end position="55"/>
    </location>
</feature>
<evidence type="ECO:0000313" key="3">
    <source>
        <dbReference type="EMBL" id="KFB69402.1"/>
    </source>
</evidence>
<proteinExistence type="predicted"/>
<evidence type="ECO:0000256" key="2">
    <source>
        <dbReference type="SAM" id="Phobius"/>
    </source>
</evidence>
<keyword evidence="2" id="KW-1133">Transmembrane helix</keyword>
<feature type="region of interest" description="Disordered" evidence="1">
    <location>
        <begin position="71"/>
        <end position="93"/>
    </location>
</feature>
<keyword evidence="2" id="KW-0472">Membrane</keyword>
<sequence length="93" mass="9894">MSHLPACRFADAAPALEEAPPRPGRIAGRAFAGSTLIALLFLACSGLAQALPAAVRKSEAGWRQWGSGEIPLHRAPRSRSPSLRLALLKRPET</sequence>
<dbReference type="STRING" id="1457154.CAPSK01_000876"/>
<keyword evidence="2" id="KW-0812">Transmembrane</keyword>
<dbReference type="EMBL" id="JDSS02000015">
    <property type="protein sequence ID" value="KFB69402.1"/>
    <property type="molecule type" value="Genomic_DNA"/>
</dbReference>
<feature type="compositionally biased region" description="Low complexity" evidence="1">
    <location>
        <begin position="78"/>
        <end position="93"/>
    </location>
</feature>
<dbReference type="RefSeq" id="WP_034922775.1">
    <property type="nucleotide sequence ID" value="NZ_JDSS02000015.1"/>
</dbReference>
<reference evidence="3 4" key="1">
    <citation type="submission" date="2014-07" db="EMBL/GenBank/DDBJ databases">
        <title>Expanding our view of genomic diversity in Candidatus Accumulibacter clades.</title>
        <authorList>
            <person name="Skennerton C.T."/>
            <person name="Barr J.J."/>
            <person name="Slater F.R."/>
            <person name="Bond P.L."/>
            <person name="Tyson G.W."/>
        </authorList>
    </citation>
    <scope>NUCLEOTIDE SEQUENCE [LARGE SCALE GENOMIC DNA]</scope>
    <source>
        <strain evidence="4">SK-01</strain>
    </source>
</reference>
<gene>
    <name evidence="3" type="ORF">CAPSK01_000876</name>
</gene>